<dbReference type="RefSeq" id="WP_311656379.1">
    <property type="nucleotide sequence ID" value="NZ_JAVRHY010000001.1"/>
</dbReference>
<comment type="caution">
    <text evidence="4">The sequence shown here is derived from an EMBL/GenBank/DDBJ whole genome shotgun (WGS) entry which is preliminary data.</text>
</comment>
<evidence type="ECO:0000256" key="1">
    <source>
        <dbReference type="ARBA" id="ARBA00048811"/>
    </source>
</evidence>
<sequence length="187" mass="20866">MTMHDERRRDAMMVRERADCVCDAAQLADIYDRMARDITEVLAEANPVILCVMLGGLVPTAEITRRLDFPFEFDYLHATRYHGETQGGELVWKVSPSIDLADRDVLVIDDILDEGTTLEAILGALAAQGARRVRTAILLEKSHARRDPALTVDFVGTTVPDRYVFGAGMDYKGYFRQLPAVYAVADT</sequence>
<name>A0ABU3B353_9GAMM</name>
<proteinExistence type="predicted"/>
<dbReference type="Pfam" id="PF00156">
    <property type="entry name" value="Pribosyltran"/>
    <property type="match status" value="1"/>
</dbReference>
<protein>
    <submittedName>
        <fullName evidence="4">Hypoxanthine-guanine phosphoribosyltransferase</fullName>
        <ecNumber evidence="4">2.4.2.8</ecNumber>
    </submittedName>
</protein>
<comment type="catalytic activity">
    <reaction evidence="1">
        <text>GMP + diphosphate = guanine + 5-phospho-alpha-D-ribose 1-diphosphate</text>
        <dbReference type="Rhea" id="RHEA:25424"/>
        <dbReference type="ChEBI" id="CHEBI:16235"/>
        <dbReference type="ChEBI" id="CHEBI:33019"/>
        <dbReference type="ChEBI" id="CHEBI:58017"/>
        <dbReference type="ChEBI" id="CHEBI:58115"/>
        <dbReference type="EC" id="2.4.2.8"/>
    </reaction>
    <physiologicalReaction direction="right-to-left" evidence="1">
        <dbReference type="Rhea" id="RHEA:25426"/>
    </physiologicalReaction>
</comment>
<dbReference type="InterPro" id="IPR000836">
    <property type="entry name" value="PRTase_dom"/>
</dbReference>
<dbReference type="InterPro" id="IPR050408">
    <property type="entry name" value="HGPRT"/>
</dbReference>
<reference evidence="4 5" key="1">
    <citation type="submission" date="2023-09" db="EMBL/GenBank/DDBJ databases">
        <authorList>
            <person name="Rey-Velasco X."/>
        </authorList>
    </citation>
    <scope>NUCLEOTIDE SEQUENCE [LARGE SCALE GENOMIC DNA]</scope>
    <source>
        <strain evidence="4 5">P385</strain>
    </source>
</reference>
<organism evidence="4 5">
    <name type="scientific">Spectribacter acetivorans</name>
    <dbReference type="NCBI Taxonomy" id="3075603"/>
    <lineage>
        <taxon>Bacteria</taxon>
        <taxon>Pseudomonadati</taxon>
        <taxon>Pseudomonadota</taxon>
        <taxon>Gammaproteobacteria</taxon>
        <taxon>Salinisphaerales</taxon>
        <taxon>Salinisphaeraceae</taxon>
        <taxon>Spectribacter</taxon>
    </lineage>
</organism>
<evidence type="ECO:0000256" key="2">
    <source>
        <dbReference type="ARBA" id="ARBA00049402"/>
    </source>
</evidence>
<comment type="catalytic activity">
    <reaction evidence="2">
        <text>IMP + diphosphate = hypoxanthine + 5-phospho-alpha-D-ribose 1-diphosphate</text>
        <dbReference type="Rhea" id="RHEA:17973"/>
        <dbReference type="ChEBI" id="CHEBI:17368"/>
        <dbReference type="ChEBI" id="CHEBI:33019"/>
        <dbReference type="ChEBI" id="CHEBI:58017"/>
        <dbReference type="ChEBI" id="CHEBI:58053"/>
        <dbReference type="EC" id="2.4.2.8"/>
    </reaction>
    <physiologicalReaction direction="right-to-left" evidence="2">
        <dbReference type="Rhea" id="RHEA:17975"/>
    </physiologicalReaction>
</comment>
<dbReference type="InterPro" id="IPR029057">
    <property type="entry name" value="PRTase-like"/>
</dbReference>
<keyword evidence="5" id="KW-1185">Reference proteome</keyword>
<dbReference type="NCBIfam" id="NF006605">
    <property type="entry name" value="PRK09162.1"/>
    <property type="match status" value="1"/>
</dbReference>
<keyword evidence="4" id="KW-0808">Transferase</keyword>
<evidence type="ECO:0000313" key="5">
    <source>
        <dbReference type="Proteomes" id="UP001259982"/>
    </source>
</evidence>
<dbReference type="Proteomes" id="UP001259982">
    <property type="component" value="Unassembled WGS sequence"/>
</dbReference>
<accession>A0ABU3B353</accession>
<dbReference type="SUPFAM" id="SSF53271">
    <property type="entry name" value="PRTase-like"/>
    <property type="match status" value="1"/>
</dbReference>
<keyword evidence="4" id="KW-0328">Glycosyltransferase</keyword>
<dbReference type="CDD" id="cd06223">
    <property type="entry name" value="PRTases_typeI"/>
    <property type="match status" value="1"/>
</dbReference>
<evidence type="ECO:0000313" key="4">
    <source>
        <dbReference type="EMBL" id="MDT0616879.1"/>
    </source>
</evidence>
<evidence type="ECO:0000259" key="3">
    <source>
        <dbReference type="Pfam" id="PF00156"/>
    </source>
</evidence>
<dbReference type="EC" id="2.4.2.8" evidence="4"/>
<dbReference type="PANTHER" id="PTHR43340:SF1">
    <property type="entry name" value="HYPOXANTHINE PHOSPHORIBOSYLTRANSFERASE"/>
    <property type="match status" value="1"/>
</dbReference>
<dbReference type="EMBL" id="JAVRHY010000001">
    <property type="protein sequence ID" value="MDT0616879.1"/>
    <property type="molecule type" value="Genomic_DNA"/>
</dbReference>
<feature type="domain" description="Phosphoribosyltransferase" evidence="3">
    <location>
        <begin position="26"/>
        <end position="170"/>
    </location>
</feature>
<gene>
    <name evidence="4" type="ORF">RM531_00185</name>
</gene>
<dbReference type="PANTHER" id="PTHR43340">
    <property type="entry name" value="HYPOXANTHINE-GUANINE PHOSPHORIBOSYLTRANSFERASE"/>
    <property type="match status" value="1"/>
</dbReference>
<dbReference type="GO" id="GO:0016757">
    <property type="term" value="F:glycosyltransferase activity"/>
    <property type="evidence" value="ECO:0007669"/>
    <property type="project" value="UniProtKB-KW"/>
</dbReference>
<dbReference type="Gene3D" id="3.40.50.2020">
    <property type="match status" value="1"/>
</dbReference>